<keyword evidence="2" id="KW-1185">Reference proteome</keyword>
<gene>
    <name evidence="1" type="ORF">LOK49_LG05G02133</name>
</gene>
<name>A0ACC0HJN4_9ERIC</name>
<comment type="caution">
    <text evidence="1">The sequence shown here is derived from an EMBL/GenBank/DDBJ whole genome shotgun (WGS) entry which is preliminary data.</text>
</comment>
<evidence type="ECO:0000313" key="1">
    <source>
        <dbReference type="EMBL" id="KAI8013787.1"/>
    </source>
</evidence>
<organism evidence="1 2">
    <name type="scientific">Camellia lanceoleosa</name>
    <dbReference type="NCBI Taxonomy" id="1840588"/>
    <lineage>
        <taxon>Eukaryota</taxon>
        <taxon>Viridiplantae</taxon>
        <taxon>Streptophyta</taxon>
        <taxon>Embryophyta</taxon>
        <taxon>Tracheophyta</taxon>
        <taxon>Spermatophyta</taxon>
        <taxon>Magnoliopsida</taxon>
        <taxon>eudicotyledons</taxon>
        <taxon>Gunneridae</taxon>
        <taxon>Pentapetalae</taxon>
        <taxon>asterids</taxon>
        <taxon>Ericales</taxon>
        <taxon>Theaceae</taxon>
        <taxon>Camellia</taxon>
    </lineage>
</organism>
<dbReference type="Proteomes" id="UP001060215">
    <property type="component" value="Chromosome 4"/>
</dbReference>
<evidence type="ECO:0000313" key="2">
    <source>
        <dbReference type="Proteomes" id="UP001060215"/>
    </source>
</evidence>
<proteinExistence type="predicted"/>
<sequence length="184" mass="20901">MIHANKFFVFGIIDTKVSKVDILIVLKHSLPVDWSYLNNIDTGNVTRIIFTWNTLAWDAIALVIHEQVITCRSIHKESSDFNVVRHAGERLDANRLELGAVSAFNSCLEDIGIEELTSWGFWFTWSNQRGGGGNIRSKLDRVLVNSVWRDKYPESEALLSHPGISEHCPISIGILSKQRVRRPF</sequence>
<protein>
    <submittedName>
        <fullName evidence="1">Uncharacterized protein</fullName>
    </submittedName>
</protein>
<dbReference type="EMBL" id="CM045761">
    <property type="protein sequence ID" value="KAI8013787.1"/>
    <property type="molecule type" value="Genomic_DNA"/>
</dbReference>
<accession>A0ACC0HJN4</accession>
<reference evidence="1 2" key="1">
    <citation type="journal article" date="2022" name="Plant J.">
        <title>Chromosome-level genome of Camellia lanceoleosa provides a valuable resource for understanding genome evolution and self-incompatibility.</title>
        <authorList>
            <person name="Gong W."/>
            <person name="Xiao S."/>
            <person name="Wang L."/>
            <person name="Liao Z."/>
            <person name="Chang Y."/>
            <person name="Mo W."/>
            <person name="Hu G."/>
            <person name="Li W."/>
            <person name="Zhao G."/>
            <person name="Zhu H."/>
            <person name="Hu X."/>
            <person name="Ji K."/>
            <person name="Xiang X."/>
            <person name="Song Q."/>
            <person name="Yuan D."/>
            <person name="Jin S."/>
            <person name="Zhang L."/>
        </authorList>
    </citation>
    <scope>NUCLEOTIDE SEQUENCE [LARGE SCALE GENOMIC DNA]</scope>
    <source>
        <strain evidence="1">SQ_2022a</strain>
    </source>
</reference>